<dbReference type="Gene3D" id="2.60.120.10">
    <property type="entry name" value="Jelly Rolls"/>
    <property type="match status" value="1"/>
</dbReference>
<dbReference type="Gene3D" id="3.30.750.24">
    <property type="entry name" value="STAS domain"/>
    <property type="match status" value="1"/>
</dbReference>
<accession>A0A225WHZ2</accession>
<dbReference type="STRING" id="4795.A0A225WHZ2"/>
<sequence length="199" mass="22638">MDFTNMDATATHNAFRVLQKYCSNHGITVVYAGAIQEVRNMLIKHDIAGDESFFSSAESALVFCENEMLSGTNRFAMTPLHTSPSYLLRHFLTESDDLEFPLYNRPIFSGSVALSHESIQSRVDTIRPGSLFGEVEFFSLKQRQSTAKAKEQSTVFQMSREMYELVQFHHPSLWFRIDEIVMKSMATALSKASFRPRSS</sequence>
<evidence type="ECO:0000259" key="1">
    <source>
        <dbReference type="PROSITE" id="PS50042"/>
    </source>
</evidence>
<dbReference type="CDD" id="cd00038">
    <property type="entry name" value="CAP_ED"/>
    <property type="match status" value="1"/>
</dbReference>
<dbReference type="SUPFAM" id="SSF51206">
    <property type="entry name" value="cAMP-binding domain-like"/>
    <property type="match status" value="1"/>
</dbReference>
<evidence type="ECO:0000313" key="3">
    <source>
        <dbReference type="Proteomes" id="UP000198211"/>
    </source>
</evidence>
<reference evidence="3" key="1">
    <citation type="submission" date="2017-03" db="EMBL/GenBank/DDBJ databases">
        <title>Phytopthora megakarya and P. palmivora, two closely related causual agents of cacao black pod achieved similar genome size and gene model numbers by different mechanisms.</title>
        <authorList>
            <person name="Ali S."/>
            <person name="Shao J."/>
            <person name="Larry D.J."/>
            <person name="Kronmiller B."/>
            <person name="Shen D."/>
            <person name="Strem M.D."/>
            <person name="Melnick R.L."/>
            <person name="Guiltinan M.J."/>
            <person name="Tyler B.M."/>
            <person name="Meinhardt L.W."/>
            <person name="Bailey B.A."/>
        </authorList>
    </citation>
    <scope>NUCLEOTIDE SEQUENCE [LARGE SCALE GENOMIC DNA]</scope>
    <source>
        <strain evidence="3">zdho120</strain>
    </source>
</reference>
<dbReference type="InterPro" id="IPR018490">
    <property type="entry name" value="cNMP-bd_dom_sf"/>
</dbReference>
<keyword evidence="3" id="KW-1185">Reference proteome</keyword>
<dbReference type="PANTHER" id="PTHR43310">
    <property type="entry name" value="SULFATE TRANSPORTER YBAR-RELATED"/>
    <property type="match status" value="1"/>
</dbReference>
<organism evidence="2 3">
    <name type="scientific">Phytophthora megakarya</name>
    <dbReference type="NCBI Taxonomy" id="4795"/>
    <lineage>
        <taxon>Eukaryota</taxon>
        <taxon>Sar</taxon>
        <taxon>Stramenopiles</taxon>
        <taxon>Oomycota</taxon>
        <taxon>Peronosporomycetes</taxon>
        <taxon>Peronosporales</taxon>
        <taxon>Peronosporaceae</taxon>
        <taxon>Phytophthora</taxon>
    </lineage>
</organism>
<gene>
    <name evidence="2" type="ORF">PHMEG_0009716</name>
</gene>
<dbReference type="OrthoDB" id="91566at2759"/>
<proteinExistence type="predicted"/>
<feature type="domain" description="Cyclic nucleotide-binding" evidence="1">
    <location>
        <begin position="107"/>
        <end position="166"/>
    </location>
</feature>
<dbReference type="AlphaFoldDB" id="A0A225WHZ2"/>
<comment type="caution">
    <text evidence="2">The sequence shown here is derived from an EMBL/GenBank/DDBJ whole genome shotgun (WGS) entry which is preliminary data.</text>
</comment>
<evidence type="ECO:0000313" key="2">
    <source>
        <dbReference type="EMBL" id="OWZ16490.1"/>
    </source>
</evidence>
<dbReference type="PROSITE" id="PS50042">
    <property type="entry name" value="CNMP_BINDING_3"/>
    <property type="match status" value="1"/>
</dbReference>
<dbReference type="InterPro" id="IPR052706">
    <property type="entry name" value="Membrane-Transporter-like"/>
</dbReference>
<name>A0A225WHZ2_9STRA</name>
<dbReference type="InterPro" id="IPR014710">
    <property type="entry name" value="RmlC-like_jellyroll"/>
</dbReference>
<dbReference type="Proteomes" id="UP000198211">
    <property type="component" value="Unassembled WGS sequence"/>
</dbReference>
<dbReference type="Pfam" id="PF00027">
    <property type="entry name" value="cNMP_binding"/>
    <property type="match status" value="1"/>
</dbReference>
<dbReference type="InterPro" id="IPR036513">
    <property type="entry name" value="STAS_dom_sf"/>
</dbReference>
<feature type="non-terminal residue" evidence="2">
    <location>
        <position position="1"/>
    </location>
</feature>
<protein>
    <submittedName>
        <fullName evidence="2">Sulfate Permease</fullName>
    </submittedName>
</protein>
<dbReference type="PANTHER" id="PTHR43310:SF2">
    <property type="entry name" value="SLC26A_SULP TRANSPORTER DOMAIN-CONTAINING PROTEIN"/>
    <property type="match status" value="1"/>
</dbReference>
<dbReference type="EMBL" id="NBNE01000925">
    <property type="protein sequence ID" value="OWZ16490.1"/>
    <property type="molecule type" value="Genomic_DNA"/>
</dbReference>
<dbReference type="InterPro" id="IPR000595">
    <property type="entry name" value="cNMP-bd_dom"/>
</dbReference>